<name>A0A9K3KXX4_9STRA</name>
<feature type="compositionally biased region" description="Acidic residues" evidence="3">
    <location>
        <begin position="601"/>
        <end position="615"/>
    </location>
</feature>
<feature type="transmembrane region" description="Helical" evidence="4">
    <location>
        <begin position="518"/>
        <end position="537"/>
    </location>
</feature>
<keyword evidence="2" id="KW-1003">Cell membrane</keyword>
<reference evidence="5" key="1">
    <citation type="journal article" date="2021" name="Sci. Rep.">
        <title>Diploid genomic architecture of Nitzschia inconspicua, an elite biomass production diatom.</title>
        <authorList>
            <person name="Oliver A."/>
            <person name="Podell S."/>
            <person name="Pinowska A."/>
            <person name="Traller J.C."/>
            <person name="Smith S.R."/>
            <person name="McClure R."/>
            <person name="Beliaev A."/>
            <person name="Bohutskyi P."/>
            <person name="Hill E.A."/>
            <person name="Rabines A."/>
            <person name="Zheng H."/>
            <person name="Allen L.Z."/>
            <person name="Kuo A."/>
            <person name="Grigoriev I.V."/>
            <person name="Allen A.E."/>
            <person name="Hazlebeck D."/>
            <person name="Allen E.E."/>
        </authorList>
    </citation>
    <scope>NUCLEOTIDE SEQUENCE</scope>
    <source>
        <strain evidence="5">Hildebrandi</strain>
    </source>
</reference>
<evidence type="ECO:0000256" key="1">
    <source>
        <dbReference type="ARBA" id="ARBA00004651"/>
    </source>
</evidence>
<evidence type="ECO:0000256" key="3">
    <source>
        <dbReference type="SAM" id="MobiDB-lite"/>
    </source>
</evidence>
<accession>A0A9K3KXX4</accession>
<dbReference type="Pfam" id="PF03253">
    <property type="entry name" value="UT"/>
    <property type="match status" value="1"/>
</dbReference>
<keyword evidence="4" id="KW-1133">Transmembrane helix</keyword>
<feature type="compositionally biased region" description="Basic and acidic residues" evidence="3">
    <location>
        <begin position="616"/>
        <end position="628"/>
    </location>
</feature>
<comment type="caution">
    <text evidence="5">The sequence shown here is derived from an EMBL/GenBank/DDBJ whole genome shotgun (WGS) entry which is preliminary data.</text>
</comment>
<keyword evidence="4" id="KW-0472">Membrane</keyword>
<dbReference type="EMBL" id="JAGRRH010000017">
    <property type="protein sequence ID" value="KAG7351681.1"/>
    <property type="molecule type" value="Genomic_DNA"/>
</dbReference>
<dbReference type="PANTHER" id="PTHR10464">
    <property type="entry name" value="UREA TRANSPORTER"/>
    <property type="match status" value="1"/>
</dbReference>
<dbReference type="AlphaFoldDB" id="A0A9K3KXX4"/>
<sequence length="638" mass="69705">MADSTPTTTTVPPPTPADDEKKESDGNTPSTAAAKQTLKDLIHITTPGPDADSHVLMEGSIEDGDDWETIASLEKHPMQKAVEDITQSVRGGFETHVAPKVDEFVSNTQYLLDTHVVPHFQGVKEHSSRAVQGIQENTGKAVKELQENTSKVVKGVQEHSSRAVQGIQQHSSKAVKGMQENTAKVWQATEQTTKEFHDTHVKPKVEKVISESTRALETTASCLQTTFQQYRHAVIQNRPFYWNTAPELFDETIQPWYLVLEEGTARSFGQVVFCNNPFTGILVWLAILVASPLAALCSATSVIMTNLTGLYLDMDRAKLRQGLLASNSVLVGTSLVDYFAFDFSMGGGWAVQVFLSILLAPMTLLVTLWLQHKVLSTSTPVLLLPFNIVMLAVLLSAKVWDATMITQVDFADESTIDETTTADSTERYSGYKAVLNGVARIFLVDGAVAGVMILIGMFMCSRILTLAVVGGAFISSLLSWAVFDVPTSYLNGGYAGFNPALAMAGIFFYLVPSWKLTGLAFFWLILTMIATGAVFVLLDTIDIPVAMSFGFCFALLPLLSLDPETVFGSGHTLIKRIPEEDLSCPEEYLDKIAPPPVMKEMDEEGKDDNDVEAGDDNIKTEEMLDVPKETTPLLSSQA</sequence>
<keyword evidence="4" id="KW-0812">Transmembrane</keyword>
<gene>
    <name evidence="5" type="ORF">IV203_007729</name>
</gene>
<dbReference type="PANTHER" id="PTHR10464:SF4">
    <property type="entry name" value="UREA TRANSPORTER"/>
    <property type="match status" value="1"/>
</dbReference>
<evidence type="ECO:0000313" key="5">
    <source>
        <dbReference type="EMBL" id="KAG7351681.1"/>
    </source>
</evidence>
<feature type="compositionally biased region" description="Low complexity" evidence="3">
    <location>
        <begin position="1"/>
        <end position="10"/>
    </location>
</feature>
<feature type="transmembrane region" description="Helical" evidence="4">
    <location>
        <begin position="281"/>
        <end position="311"/>
    </location>
</feature>
<feature type="transmembrane region" description="Helical" evidence="4">
    <location>
        <begin position="437"/>
        <end position="456"/>
    </location>
</feature>
<dbReference type="OrthoDB" id="426293at2759"/>
<dbReference type="GO" id="GO:0005886">
    <property type="term" value="C:plasma membrane"/>
    <property type="evidence" value="ECO:0007669"/>
    <property type="project" value="UniProtKB-SubCell"/>
</dbReference>
<feature type="region of interest" description="Disordered" evidence="3">
    <location>
        <begin position="1"/>
        <end position="35"/>
    </location>
</feature>
<evidence type="ECO:0000313" key="6">
    <source>
        <dbReference type="Proteomes" id="UP000693970"/>
    </source>
</evidence>
<keyword evidence="6" id="KW-1185">Reference proteome</keyword>
<dbReference type="InterPro" id="IPR004937">
    <property type="entry name" value="Urea_transporter"/>
</dbReference>
<feature type="region of interest" description="Disordered" evidence="3">
    <location>
        <begin position="595"/>
        <end position="638"/>
    </location>
</feature>
<protein>
    <submittedName>
        <fullName evidence="5">Urea transporter</fullName>
    </submittedName>
</protein>
<evidence type="ECO:0000256" key="2">
    <source>
        <dbReference type="ARBA" id="ARBA00022475"/>
    </source>
</evidence>
<feature type="transmembrane region" description="Helical" evidence="4">
    <location>
        <begin position="347"/>
        <end position="370"/>
    </location>
</feature>
<reference evidence="5" key="2">
    <citation type="submission" date="2021-04" db="EMBL/GenBank/DDBJ databases">
        <authorList>
            <person name="Podell S."/>
        </authorList>
    </citation>
    <scope>NUCLEOTIDE SEQUENCE</scope>
    <source>
        <strain evidence="5">Hildebrandi</strain>
    </source>
</reference>
<feature type="transmembrane region" description="Helical" evidence="4">
    <location>
        <begin position="323"/>
        <end position="341"/>
    </location>
</feature>
<dbReference type="Proteomes" id="UP000693970">
    <property type="component" value="Unassembled WGS sequence"/>
</dbReference>
<proteinExistence type="predicted"/>
<comment type="subcellular location">
    <subcellularLocation>
        <location evidence="1">Cell membrane</location>
        <topology evidence="1">Multi-pass membrane protein</topology>
    </subcellularLocation>
</comment>
<feature type="transmembrane region" description="Helical" evidence="4">
    <location>
        <begin position="489"/>
        <end position="511"/>
    </location>
</feature>
<organism evidence="5 6">
    <name type="scientific">Nitzschia inconspicua</name>
    <dbReference type="NCBI Taxonomy" id="303405"/>
    <lineage>
        <taxon>Eukaryota</taxon>
        <taxon>Sar</taxon>
        <taxon>Stramenopiles</taxon>
        <taxon>Ochrophyta</taxon>
        <taxon>Bacillariophyta</taxon>
        <taxon>Bacillariophyceae</taxon>
        <taxon>Bacillariophycidae</taxon>
        <taxon>Bacillariales</taxon>
        <taxon>Bacillariaceae</taxon>
        <taxon>Nitzschia</taxon>
    </lineage>
</organism>
<evidence type="ECO:0000256" key="4">
    <source>
        <dbReference type="SAM" id="Phobius"/>
    </source>
</evidence>
<feature type="transmembrane region" description="Helical" evidence="4">
    <location>
        <begin position="463"/>
        <end position="483"/>
    </location>
</feature>
<dbReference type="GO" id="GO:0015204">
    <property type="term" value="F:urea transmembrane transporter activity"/>
    <property type="evidence" value="ECO:0007669"/>
    <property type="project" value="InterPro"/>
</dbReference>
<feature type="transmembrane region" description="Helical" evidence="4">
    <location>
        <begin position="382"/>
        <end position="400"/>
    </location>
</feature>